<dbReference type="Gene3D" id="3.40.50.300">
    <property type="entry name" value="P-loop containing nucleotide triphosphate hydrolases"/>
    <property type="match status" value="1"/>
</dbReference>
<dbReference type="InterPro" id="IPR027417">
    <property type="entry name" value="P-loop_NTPase"/>
</dbReference>
<gene>
    <name evidence="2" type="primary">recF_5</name>
    <name evidence="2" type="ORF">GALL_153010</name>
</gene>
<evidence type="ECO:0000313" key="2">
    <source>
        <dbReference type="EMBL" id="OIR02587.1"/>
    </source>
</evidence>
<dbReference type="AlphaFoldDB" id="A0A1J5S3I8"/>
<dbReference type="GO" id="GO:0006302">
    <property type="term" value="P:double-strand break repair"/>
    <property type="evidence" value="ECO:0007669"/>
    <property type="project" value="InterPro"/>
</dbReference>
<dbReference type="PANTHER" id="PTHR32114">
    <property type="entry name" value="ABC TRANSPORTER ABCH.3"/>
    <property type="match status" value="1"/>
</dbReference>
<name>A0A1J5S3I8_9ZZZZ</name>
<organism evidence="2">
    <name type="scientific">mine drainage metagenome</name>
    <dbReference type="NCBI Taxonomy" id="410659"/>
    <lineage>
        <taxon>unclassified sequences</taxon>
        <taxon>metagenomes</taxon>
        <taxon>ecological metagenomes</taxon>
    </lineage>
</organism>
<sequence>MKITNIEVSNFLGVKAASVRMTTPITLFAGRNYAGKSSLQEAVRMALTGESVRVEHKKDYGTIITDGQEAGFSAVQFDGGEATMVLPSGTHTVNGTLPAALPFVLDAQRFTKLDANERRSFLFGLMGLSVGGQAVKDRLLKRGCDPLKVEAVMPMLRAGFDAAHKEAQAKARDAKSAWRTTTGETYGEKKAATWKASKPEYDAALLKKTRADLVAVEGDIEAAAATLGDLQGRAKRHAEQSARIGDLKEKGARFARIQDKLNHDEAELGAWERKVDETRAKATGKLEGRAPATCPHCQGLVIVDESFDTDEGTSEWVLSAYEAVAAQGDPEAADQLPEYEKALGLMRSSVANGKRDLAVADAAARAMREIEEAGMAEAPDSEEVAAATKHLEDLKHQKTNHEAGIRMAEEAERAATAADAKTTQAATHHAAVSEWEKIADALAPSGIPGDMLSEALTPINERLAQSASDAEWPRVGIESDMSITADSRSYALLSESEKWRVEAMIAEAIGHLSGVKVLVLDRFDVLDPQKGRDDLIAWLDILAQNGELDTALIFGTLKGLPANLPSTFSTHWIESGVIETMKEAA</sequence>
<dbReference type="SUPFAM" id="SSF52540">
    <property type="entry name" value="P-loop containing nucleoside triphosphate hydrolases"/>
    <property type="match status" value="1"/>
</dbReference>
<evidence type="ECO:0000259" key="1">
    <source>
        <dbReference type="Pfam" id="PF13476"/>
    </source>
</evidence>
<accession>A0A1J5S3I8</accession>
<dbReference type="Pfam" id="PF13476">
    <property type="entry name" value="AAA_23"/>
    <property type="match status" value="1"/>
</dbReference>
<dbReference type="PANTHER" id="PTHR32114:SF2">
    <property type="entry name" value="ABC TRANSPORTER ABCH.3"/>
    <property type="match status" value="1"/>
</dbReference>
<dbReference type="InterPro" id="IPR038729">
    <property type="entry name" value="Rad50/SbcC_AAA"/>
</dbReference>
<reference evidence="2" key="1">
    <citation type="submission" date="2016-10" db="EMBL/GenBank/DDBJ databases">
        <title>Sequence of Gallionella enrichment culture.</title>
        <authorList>
            <person name="Poehlein A."/>
            <person name="Muehling M."/>
            <person name="Daniel R."/>
        </authorList>
    </citation>
    <scope>NUCLEOTIDE SEQUENCE</scope>
</reference>
<proteinExistence type="predicted"/>
<dbReference type="GO" id="GO:0016887">
    <property type="term" value="F:ATP hydrolysis activity"/>
    <property type="evidence" value="ECO:0007669"/>
    <property type="project" value="InterPro"/>
</dbReference>
<comment type="caution">
    <text evidence="2">The sequence shown here is derived from an EMBL/GenBank/DDBJ whole genome shotgun (WGS) entry which is preliminary data.</text>
</comment>
<dbReference type="EMBL" id="MLJW01000073">
    <property type="protein sequence ID" value="OIR02587.1"/>
    <property type="molecule type" value="Genomic_DNA"/>
</dbReference>
<protein>
    <submittedName>
        <fullName evidence="2">DNA replication and repair protein RecF</fullName>
    </submittedName>
</protein>
<feature type="domain" description="Rad50/SbcC-type AAA" evidence="1">
    <location>
        <begin position="6"/>
        <end position="59"/>
    </location>
</feature>